<dbReference type="PANTHER" id="PTHR31973:SF113">
    <property type="entry name" value="PROTEIN FAR1-RELATED SEQUENCE 5-LIKE"/>
    <property type="match status" value="1"/>
</dbReference>
<keyword evidence="2" id="KW-1185">Reference proteome</keyword>
<dbReference type="AlphaFoldDB" id="A0AAN8Y6C8"/>
<reference evidence="1 2" key="1">
    <citation type="submission" date="2024-02" db="EMBL/GenBank/DDBJ databases">
        <title>de novo genome assembly of Solanum bulbocastanum strain 11H21.</title>
        <authorList>
            <person name="Hosaka A.J."/>
        </authorList>
    </citation>
    <scope>NUCLEOTIDE SEQUENCE [LARGE SCALE GENOMIC DNA]</scope>
    <source>
        <tissue evidence="1">Young leaves</tissue>
    </source>
</reference>
<protein>
    <submittedName>
        <fullName evidence="1">Uncharacterized protein</fullName>
    </submittedName>
</protein>
<proteinExistence type="predicted"/>
<gene>
    <name evidence="1" type="ORF">RDI58_025186</name>
</gene>
<accession>A0AAN8Y6C8</accession>
<comment type="caution">
    <text evidence="1">The sequence shown here is derived from an EMBL/GenBank/DDBJ whole genome shotgun (WGS) entry which is preliminary data.</text>
</comment>
<dbReference type="EMBL" id="JBANQN010000010">
    <property type="protein sequence ID" value="KAK6778468.1"/>
    <property type="molecule type" value="Genomic_DNA"/>
</dbReference>
<dbReference type="Proteomes" id="UP001371456">
    <property type="component" value="Unassembled WGS sequence"/>
</dbReference>
<sequence>MNSSCLNQSGLFKIRKYCVEHICSVRDRVYARRQGVTHVVAVLIMDKFIDPSTVYTLKDIAEDMLKVHDVALTYMQAWRAKEKAIKLMRGDLAESYAKLSGYQIIKLIVTTKKFSGYLYILEQTYPGSVLKLERTKCDKFLYAFVTLEACIRGWEYCQL</sequence>
<evidence type="ECO:0000313" key="2">
    <source>
        <dbReference type="Proteomes" id="UP001371456"/>
    </source>
</evidence>
<dbReference type="PANTHER" id="PTHR31973">
    <property type="entry name" value="POLYPROTEIN, PUTATIVE-RELATED"/>
    <property type="match status" value="1"/>
</dbReference>
<organism evidence="1 2">
    <name type="scientific">Solanum bulbocastanum</name>
    <name type="common">Wild potato</name>
    <dbReference type="NCBI Taxonomy" id="147425"/>
    <lineage>
        <taxon>Eukaryota</taxon>
        <taxon>Viridiplantae</taxon>
        <taxon>Streptophyta</taxon>
        <taxon>Embryophyta</taxon>
        <taxon>Tracheophyta</taxon>
        <taxon>Spermatophyta</taxon>
        <taxon>Magnoliopsida</taxon>
        <taxon>eudicotyledons</taxon>
        <taxon>Gunneridae</taxon>
        <taxon>Pentapetalae</taxon>
        <taxon>asterids</taxon>
        <taxon>lamiids</taxon>
        <taxon>Solanales</taxon>
        <taxon>Solanaceae</taxon>
        <taxon>Solanoideae</taxon>
        <taxon>Solaneae</taxon>
        <taxon>Solanum</taxon>
    </lineage>
</organism>
<name>A0AAN8Y6C8_SOLBU</name>
<evidence type="ECO:0000313" key="1">
    <source>
        <dbReference type="EMBL" id="KAK6778468.1"/>
    </source>
</evidence>